<accession>A0AAV3XDI7</accession>
<dbReference type="AlphaFoldDB" id="A0AAV3XDI7"/>
<dbReference type="EMBL" id="BLAY01000105">
    <property type="protein sequence ID" value="GET40982.1"/>
    <property type="molecule type" value="Genomic_DNA"/>
</dbReference>
<protein>
    <submittedName>
        <fullName evidence="1">Uncharacterized protein</fullName>
    </submittedName>
</protein>
<name>A0AAV3XDI7_9CYAN</name>
<evidence type="ECO:0000313" key="2">
    <source>
        <dbReference type="Proteomes" id="UP001050975"/>
    </source>
</evidence>
<evidence type="ECO:0000313" key="1">
    <source>
        <dbReference type="EMBL" id="GET40982.1"/>
    </source>
</evidence>
<organism evidence="1 2">
    <name type="scientific">Microseira wollei NIES-4236</name>
    <dbReference type="NCBI Taxonomy" id="2530354"/>
    <lineage>
        <taxon>Bacteria</taxon>
        <taxon>Bacillati</taxon>
        <taxon>Cyanobacteriota</taxon>
        <taxon>Cyanophyceae</taxon>
        <taxon>Oscillatoriophycideae</taxon>
        <taxon>Aerosakkonematales</taxon>
        <taxon>Aerosakkonemataceae</taxon>
        <taxon>Microseira</taxon>
    </lineage>
</organism>
<dbReference type="Proteomes" id="UP001050975">
    <property type="component" value="Unassembled WGS sequence"/>
</dbReference>
<proteinExistence type="predicted"/>
<sequence length="44" mass="5007">MQGSLLIALSAIVSGLLMQEREKPKPKEEPKDEVVYKIEVKRPK</sequence>
<gene>
    <name evidence="1" type="ORF">MiSe_57940</name>
</gene>
<keyword evidence="2" id="KW-1185">Reference proteome</keyword>
<reference evidence="1" key="1">
    <citation type="submission" date="2019-10" db="EMBL/GenBank/DDBJ databases">
        <title>Draft genome sequece of Microseira wollei NIES-4236.</title>
        <authorList>
            <person name="Yamaguchi H."/>
            <person name="Suzuki S."/>
            <person name="Kawachi M."/>
        </authorList>
    </citation>
    <scope>NUCLEOTIDE SEQUENCE</scope>
    <source>
        <strain evidence="1">NIES-4236</strain>
    </source>
</reference>
<comment type="caution">
    <text evidence="1">The sequence shown here is derived from an EMBL/GenBank/DDBJ whole genome shotgun (WGS) entry which is preliminary data.</text>
</comment>
<dbReference type="RefSeq" id="WP_264196722.1">
    <property type="nucleotide sequence ID" value="NZ_BLAY01000105.1"/>
</dbReference>